<name>Q73WG6_MYCPA</name>
<accession>Q73WG6</accession>
<evidence type="ECO:0000313" key="4">
    <source>
        <dbReference type="Proteomes" id="UP000000580"/>
    </source>
</evidence>
<dbReference type="AlphaFoldDB" id="Q73WG6"/>
<keyword evidence="4" id="KW-1185">Reference proteome</keyword>
<evidence type="ECO:0008006" key="5">
    <source>
        <dbReference type="Google" id="ProtNLM"/>
    </source>
</evidence>
<evidence type="ECO:0000256" key="2">
    <source>
        <dbReference type="SAM" id="Phobius"/>
    </source>
</evidence>
<feature type="compositionally biased region" description="Low complexity" evidence="1">
    <location>
        <begin position="149"/>
        <end position="169"/>
    </location>
</feature>
<feature type="compositionally biased region" description="Polar residues" evidence="1">
    <location>
        <begin position="170"/>
        <end position="180"/>
    </location>
</feature>
<feature type="region of interest" description="Disordered" evidence="1">
    <location>
        <begin position="90"/>
        <end position="114"/>
    </location>
</feature>
<proteinExistence type="predicted"/>
<dbReference type="STRING" id="262316.MAP_2694"/>
<dbReference type="Proteomes" id="UP000000580">
    <property type="component" value="Chromosome"/>
</dbReference>
<keyword evidence="2" id="KW-1133">Transmembrane helix</keyword>
<feature type="region of interest" description="Disordered" evidence="1">
    <location>
        <begin position="146"/>
        <end position="192"/>
    </location>
</feature>
<dbReference type="HOGENOM" id="CLU_082707_0_0_11"/>
<reference evidence="3 4" key="1">
    <citation type="journal article" date="2005" name="Proc. Natl. Acad. Sci. U.S.A.">
        <title>The complete genome sequence of Mycobacterium avium subspecies paratuberculosis.</title>
        <authorList>
            <person name="Li L."/>
            <person name="Bannantine J.P."/>
            <person name="Zhang Q."/>
            <person name="Amonsin A."/>
            <person name="May B.J."/>
            <person name="Alt D."/>
            <person name="Banerji N."/>
            <person name="Kanjilal S."/>
            <person name="Kapur V."/>
        </authorList>
    </citation>
    <scope>NUCLEOTIDE SEQUENCE [LARGE SCALE GENOMIC DNA]</scope>
    <source>
        <strain evidence="4">ATCC BAA-968 / K-10</strain>
    </source>
</reference>
<organism evidence="3 4">
    <name type="scientific">Mycolicibacterium paratuberculosis (strain ATCC BAA-968 / K-10)</name>
    <name type="common">Mycobacterium paratuberculosis</name>
    <dbReference type="NCBI Taxonomy" id="262316"/>
    <lineage>
        <taxon>Bacteria</taxon>
        <taxon>Bacillati</taxon>
        <taxon>Actinomycetota</taxon>
        <taxon>Actinomycetes</taxon>
        <taxon>Mycobacteriales</taxon>
        <taxon>Mycobacteriaceae</taxon>
        <taxon>Mycobacterium</taxon>
        <taxon>Mycobacterium avium complex (MAC)</taxon>
    </lineage>
</organism>
<protein>
    <recommendedName>
        <fullName evidence="5">Membrane glycine and proline rich protein</fullName>
    </recommendedName>
</protein>
<dbReference type="KEGG" id="mpa:MAP_2694"/>
<evidence type="ECO:0000313" key="3">
    <source>
        <dbReference type="EMBL" id="AAS05011.1"/>
    </source>
</evidence>
<feature type="region of interest" description="Disordered" evidence="1">
    <location>
        <begin position="1"/>
        <end position="74"/>
    </location>
</feature>
<sequence>MTAVDDSKDGFSMTAPPGGIYGPGSYGSNPYGQEPNWGGQPPGGQPPGGQPQGGPYPQPGQYPAGGPYPYPPPGGGYPYPGGPYPGGPYPGAPYPGPGQPFGPGGPYSPGPPPGGPGSKLPWLIVAGLVVLAVIALVATLVVMKGGHGSKPSGATPSSTSTSVSQPKNSAQNATDCTPNVSGGDMPRSDSIAAGKLSFPANAAPSGWTVFSDDQGPNLIGALGVAQDVPGANQWMMTAEVGVTNFVPSMDLTAQATKLMQCLANGPGYANAMPTLGPIKTSPITVDGTKAVRADADVTIADPTRNVKGDSVTIIAVDTKPVSVFIGSTPIGDSASAGLIGKIIAALKVAKS</sequence>
<feature type="compositionally biased region" description="Pro residues" evidence="1">
    <location>
        <begin position="43"/>
        <end position="74"/>
    </location>
</feature>
<keyword evidence="2" id="KW-0472">Membrane</keyword>
<dbReference type="EMBL" id="AE016958">
    <property type="protein sequence ID" value="AAS05011.1"/>
    <property type="molecule type" value="Genomic_DNA"/>
</dbReference>
<evidence type="ECO:0000256" key="1">
    <source>
        <dbReference type="SAM" id="MobiDB-lite"/>
    </source>
</evidence>
<keyword evidence="2" id="KW-0812">Transmembrane</keyword>
<feature type="transmembrane region" description="Helical" evidence="2">
    <location>
        <begin position="120"/>
        <end position="142"/>
    </location>
</feature>
<dbReference type="eggNOG" id="ENOG50334N1">
    <property type="taxonomic scope" value="Bacteria"/>
</dbReference>
<gene>
    <name evidence="3" type="ordered locus">MAP_2694</name>
</gene>
<feature type="compositionally biased region" description="Pro residues" evidence="1">
    <location>
        <begin position="90"/>
        <end position="100"/>
    </location>
</feature>